<dbReference type="STRING" id="1817772.A2527_05565"/>
<name>A0A1F6G972_9PROT</name>
<dbReference type="Proteomes" id="UP000178449">
    <property type="component" value="Unassembled WGS sequence"/>
</dbReference>
<feature type="domain" description="Cytochrome c-552/4" evidence="2">
    <location>
        <begin position="42"/>
        <end position="114"/>
    </location>
</feature>
<gene>
    <name evidence="3" type="ORF">A2527_05565</name>
</gene>
<keyword evidence="1" id="KW-0732">Signal</keyword>
<evidence type="ECO:0000313" key="4">
    <source>
        <dbReference type="Proteomes" id="UP000178449"/>
    </source>
</evidence>
<reference evidence="3 4" key="1">
    <citation type="journal article" date="2016" name="Nat. Commun.">
        <title>Thousands of microbial genomes shed light on interconnected biogeochemical processes in an aquifer system.</title>
        <authorList>
            <person name="Anantharaman K."/>
            <person name="Brown C.T."/>
            <person name="Hug L.A."/>
            <person name="Sharon I."/>
            <person name="Castelle C.J."/>
            <person name="Probst A.J."/>
            <person name="Thomas B.C."/>
            <person name="Singh A."/>
            <person name="Wilkins M.J."/>
            <person name="Karaoz U."/>
            <person name="Brodie E.L."/>
            <person name="Williams K.H."/>
            <person name="Hubbard S.S."/>
            <person name="Banfield J.F."/>
        </authorList>
    </citation>
    <scope>NUCLEOTIDE SEQUENCE [LARGE SCALE GENOMIC DNA]</scope>
</reference>
<protein>
    <recommendedName>
        <fullName evidence="2">Cytochrome c-552/4 domain-containing protein</fullName>
    </recommendedName>
</protein>
<evidence type="ECO:0000313" key="3">
    <source>
        <dbReference type="EMBL" id="OGG94651.1"/>
    </source>
</evidence>
<dbReference type="PANTHER" id="PTHR35038">
    <property type="entry name" value="DISSIMILATORY SULFITE REDUCTASE SIRA"/>
    <property type="match status" value="1"/>
</dbReference>
<accession>A0A1F6G972</accession>
<dbReference type="Pfam" id="PF13435">
    <property type="entry name" value="Cytochrome_C554"/>
    <property type="match status" value="1"/>
</dbReference>
<organism evidence="3 4">
    <name type="scientific">Candidatus Lambdaproteobacteria bacterium RIFOXYD2_FULL_50_16</name>
    <dbReference type="NCBI Taxonomy" id="1817772"/>
    <lineage>
        <taxon>Bacteria</taxon>
        <taxon>Pseudomonadati</taxon>
        <taxon>Pseudomonadota</taxon>
        <taxon>Candidatus Lambdaproteobacteria</taxon>
    </lineage>
</organism>
<dbReference type="InterPro" id="IPR051829">
    <property type="entry name" value="Multiheme_Cytochr_ET"/>
</dbReference>
<proteinExistence type="predicted"/>
<dbReference type="AlphaFoldDB" id="A0A1F6G972"/>
<evidence type="ECO:0000259" key="2">
    <source>
        <dbReference type="Pfam" id="PF13435"/>
    </source>
</evidence>
<dbReference type="Gene3D" id="1.10.1130.10">
    <property type="entry name" value="Flavocytochrome C3, Chain A"/>
    <property type="match status" value="1"/>
</dbReference>
<sequence>MRVRLFGFKVVFAFGLALSLGGCFLEKAVVEQPPNTMSAEDCGTCHKNEFREWKKSPHAQAWVSETFRQQTDGYQTTKCLTCHRPDPIYGIEDPKKITARKENANEGVTCVTCHLTPESEIGGPHLVLPAHYVKSSDDYYLDSKQCGVCHQAHYQDWKKTEKSMVSKKLETCQDCHMPAVRRKLIVEQLFQYVHWENDTKKHTFEPQPDPISKAEPWFVATHRILPLHRDGLPIEVVIRHNLPHGVPAGIFGFKTVDMLVTLKTAEGLTVEQQHLVFHAENKKNMPIGQDYKKIFNFSKEVLVKAEYIEISLSRRNSRLHLGKQIFIQQTRL</sequence>
<dbReference type="InterPro" id="IPR023155">
    <property type="entry name" value="Cyt_c-552/4"/>
</dbReference>
<comment type="caution">
    <text evidence="3">The sequence shown here is derived from an EMBL/GenBank/DDBJ whole genome shotgun (WGS) entry which is preliminary data.</text>
</comment>
<evidence type="ECO:0000256" key="1">
    <source>
        <dbReference type="ARBA" id="ARBA00022729"/>
    </source>
</evidence>
<dbReference type="SUPFAM" id="SSF48695">
    <property type="entry name" value="Multiheme cytochromes"/>
    <property type="match status" value="1"/>
</dbReference>
<dbReference type="EMBL" id="MFNE01000036">
    <property type="protein sequence ID" value="OGG94651.1"/>
    <property type="molecule type" value="Genomic_DNA"/>
</dbReference>
<dbReference type="InterPro" id="IPR036280">
    <property type="entry name" value="Multihaem_cyt_sf"/>
</dbReference>
<dbReference type="PROSITE" id="PS51257">
    <property type="entry name" value="PROKAR_LIPOPROTEIN"/>
    <property type="match status" value="1"/>
</dbReference>